<accession>A0A9Q0FQZ4</accession>
<evidence type="ECO:0000313" key="2">
    <source>
        <dbReference type="EMBL" id="KAJ4835976.1"/>
    </source>
</evidence>
<keyword evidence="3" id="KW-1185">Reference proteome</keyword>
<comment type="caution">
    <text evidence="2">The sequence shown here is derived from an EMBL/GenBank/DDBJ whole genome shotgun (WGS) entry which is preliminary data.</text>
</comment>
<dbReference type="AlphaFoldDB" id="A0A9Q0FQZ4"/>
<gene>
    <name evidence="2" type="ORF">Tsubulata_003073</name>
</gene>
<dbReference type="EMBL" id="JAKUCV010004254">
    <property type="protein sequence ID" value="KAJ4835976.1"/>
    <property type="molecule type" value="Genomic_DNA"/>
</dbReference>
<feature type="region of interest" description="Disordered" evidence="1">
    <location>
        <begin position="33"/>
        <end position="53"/>
    </location>
</feature>
<reference evidence="2" key="1">
    <citation type="submission" date="2022-02" db="EMBL/GenBank/DDBJ databases">
        <authorList>
            <person name="Henning P.M."/>
            <person name="McCubbin A.G."/>
            <person name="Shore J.S."/>
        </authorList>
    </citation>
    <scope>NUCLEOTIDE SEQUENCE</scope>
    <source>
        <strain evidence="2">F60SS</strain>
        <tissue evidence="2">Leaves</tissue>
    </source>
</reference>
<evidence type="ECO:0000313" key="3">
    <source>
        <dbReference type="Proteomes" id="UP001141552"/>
    </source>
</evidence>
<organism evidence="2 3">
    <name type="scientific">Turnera subulata</name>
    <dbReference type="NCBI Taxonomy" id="218843"/>
    <lineage>
        <taxon>Eukaryota</taxon>
        <taxon>Viridiplantae</taxon>
        <taxon>Streptophyta</taxon>
        <taxon>Embryophyta</taxon>
        <taxon>Tracheophyta</taxon>
        <taxon>Spermatophyta</taxon>
        <taxon>Magnoliopsida</taxon>
        <taxon>eudicotyledons</taxon>
        <taxon>Gunneridae</taxon>
        <taxon>Pentapetalae</taxon>
        <taxon>rosids</taxon>
        <taxon>fabids</taxon>
        <taxon>Malpighiales</taxon>
        <taxon>Passifloraceae</taxon>
        <taxon>Turnera</taxon>
    </lineage>
</organism>
<name>A0A9Q0FQZ4_9ROSI</name>
<sequence>MAGEHGMPLYLLQNVPQLAFLRAMLMYGTRKVKRGTGKNSRSWTSGRRSGRKDLEESKEFFKKYGLLEKFEEALARK</sequence>
<protein>
    <submittedName>
        <fullName evidence="2">Uncharacterized protein</fullName>
    </submittedName>
</protein>
<reference evidence="2" key="2">
    <citation type="journal article" date="2023" name="Plants (Basel)">
        <title>Annotation of the Turnera subulata (Passifloraceae) Draft Genome Reveals the S-Locus Evolved after the Divergence of Turneroideae from Passifloroideae in a Stepwise Manner.</title>
        <authorList>
            <person name="Henning P.M."/>
            <person name="Roalson E.H."/>
            <person name="Mir W."/>
            <person name="McCubbin A.G."/>
            <person name="Shore J.S."/>
        </authorList>
    </citation>
    <scope>NUCLEOTIDE SEQUENCE</scope>
    <source>
        <strain evidence="2">F60SS</strain>
    </source>
</reference>
<dbReference type="Proteomes" id="UP001141552">
    <property type="component" value="Unassembled WGS sequence"/>
</dbReference>
<proteinExistence type="predicted"/>
<evidence type="ECO:0000256" key="1">
    <source>
        <dbReference type="SAM" id="MobiDB-lite"/>
    </source>
</evidence>